<keyword evidence="2" id="KW-1185">Reference proteome</keyword>
<organism evidence="1 2">
    <name type="scientific">Etheostoma spectabile</name>
    <name type="common">orangethroat darter</name>
    <dbReference type="NCBI Taxonomy" id="54343"/>
    <lineage>
        <taxon>Eukaryota</taxon>
        <taxon>Metazoa</taxon>
        <taxon>Chordata</taxon>
        <taxon>Craniata</taxon>
        <taxon>Vertebrata</taxon>
        <taxon>Euteleostomi</taxon>
        <taxon>Actinopterygii</taxon>
        <taxon>Neopterygii</taxon>
        <taxon>Teleostei</taxon>
        <taxon>Neoteleostei</taxon>
        <taxon>Acanthomorphata</taxon>
        <taxon>Eupercaria</taxon>
        <taxon>Perciformes</taxon>
        <taxon>Percoidei</taxon>
        <taxon>Percidae</taxon>
        <taxon>Etheostomatinae</taxon>
        <taxon>Etheostoma</taxon>
    </lineage>
</organism>
<dbReference type="Proteomes" id="UP000327493">
    <property type="component" value="Chromosome 5"/>
</dbReference>
<feature type="non-terminal residue" evidence="1">
    <location>
        <position position="1"/>
    </location>
</feature>
<dbReference type="EMBL" id="VOFY01000005">
    <property type="protein sequence ID" value="KAA8593071.1"/>
    <property type="molecule type" value="Genomic_DNA"/>
</dbReference>
<evidence type="ECO:0000313" key="2">
    <source>
        <dbReference type="Proteomes" id="UP000327493"/>
    </source>
</evidence>
<comment type="caution">
    <text evidence="1">The sequence shown here is derived from an EMBL/GenBank/DDBJ whole genome shotgun (WGS) entry which is preliminary data.</text>
</comment>
<reference evidence="1 2" key="1">
    <citation type="submission" date="2019-08" db="EMBL/GenBank/DDBJ databases">
        <title>A chromosome-level genome assembly, high-density linkage maps, and genome scans reveal the genomic architecture of hybrid incompatibilities underlying speciation via character displacement in darters (Percidae: Etheostominae).</title>
        <authorList>
            <person name="Moran R.L."/>
            <person name="Catchen J.M."/>
            <person name="Fuller R.C."/>
        </authorList>
    </citation>
    <scope>NUCLEOTIDE SEQUENCE [LARGE SCALE GENOMIC DNA]</scope>
    <source>
        <strain evidence="1">EspeVRDwgs_2016</strain>
        <tissue evidence="1">Muscle</tissue>
    </source>
</reference>
<name>A0A5J5DIF4_9PERO</name>
<proteinExistence type="predicted"/>
<evidence type="ECO:0000313" key="1">
    <source>
        <dbReference type="EMBL" id="KAA8593071.1"/>
    </source>
</evidence>
<dbReference type="AlphaFoldDB" id="A0A5J5DIF4"/>
<protein>
    <submittedName>
        <fullName evidence="1">Uncharacterized protein</fullName>
    </submittedName>
</protein>
<sequence length="92" mass="10072">LTSVTKLGIPRLNVVCIAAHTYSSSWYENPNPRLNPTAMIQRSRACCEGNEAGNSSHWDEARVGESVLTESLGSPSKLAHVWSWTTRGMVCP</sequence>
<accession>A0A5J5DIF4</accession>
<gene>
    <name evidence="1" type="ORF">FQN60_018526</name>
</gene>